<feature type="compositionally biased region" description="Low complexity" evidence="1">
    <location>
        <begin position="235"/>
        <end position="253"/>
    </location>
</feature>
<keyword evidence="3" id="KW-1185">Reference proteome</keyword>
<feature type="compositionally biased region" description="Basic and acidic residues" evidence="1">
    <location>
        <begin position="284"/>
        <end position="313"/>
    </location>
</feature>
<evidence type="ECO:0000313" key="2">
    <source>
        <dbReference type="EMBL" id="CAG6390674.1"/>
    </source>
</evidence>
<dbReference type="Proteomes" id="UP001152519">
    <property type="component" value="Unassembled WGS sequence"/>
</dbReference>
<feature type="compositionally biased region" description="Basic and acidic residues" evidence="1">
    <location>
        <begin position="364"/>
        <end position="377"/>
    </location>
</feature>
<dbReference type="EMBL" id="CAJSLV010000001">
    <property type="protein sequence ID" value="CAG6390674.1"/>
    <property type="molecule type" value="Genomic_DNA"/>
</dbReference>
<dbReference type="AlphaFoldDB" id="A0A9W4DG20"/>
<feature type="compositionally biased region" description="Low complexity" evidence="1">
    <location>
        <begin position="261"/>
        <end position="279"/>
    </location>
</feature>
<protein>
    <submittedName>
        <fullName evidence="2">Uncharacterized protein</fullName>
    </submittedName>
</protein>
<evidence type="ECO:0000256" key="1">
    <source>
        <dbReference type="SAM" id="MobiDB-lite"/>
    </source>
</evidence>
<sequence>MTAVSGRAARILCTARRPSASWAGGMRMSVMTTSGRCSPAARTRSTALSTASTTSMPALPSTAAMPSRTIGWSSPSTARSGWFMTAAYTCAGFVYTCTSPVCRRCVWGVPYRGAWESRGSTRERTTDPDALCPETERWIRRFPAAFIAAEQRSRAFRAPSTDMRRRPGGAWQHTYEGRSTGRVLEEGDHDEVPPLAGDHPVGDPLPRPAADVRALVRHPGPAGRRTRLGRHRRAPGALGLLPGPARGGPDLPVGRGGRGAVAGVRPRRQAALLLRPGGRPAHGAVRDPRGTGRDVARRDLHHDPEGGGAERGRLGRAGAAGGMTCPSGPPAGRPQRPRRLRPDRHHYVFQPSHTCAPGRNRPSAGEEGRPCETDDAP</sequence>
<comment type="caution">
    <text evidence="2">The sequence shown here is derived from an EMBL/GenBank/DDBJ whole genome shotgun (WGS) entry which is preliminary data.</text>
</comment>
<reference evidence="2" key="1">
    <citation type="submission" date="2021-05" db="EMBL/GenBank/DDBJ databases">
        <authorList>
            <person name="Arsene-Ploetze F."/>
        </authorList>
    </citation>
    <scope>NUCLEOTIDE SEQUENCE</scope>
    <source>
        <strain evidence="2">DSM 42138</strain>
    </source>
</reference>
<gene>
    <name evidence="2" type="ORF">SCOCK_10142</name>
</gene>
<feature type="region of interest" description="Disordered" evidence="1">
    <location>
        <begin position="234"/>
        <end position="377"/>
    </location>
</feature>
<feature type="compositionally biased region" description="Basic residues" evidence="1">
    <location>
        <begin position="335"/>
        <end position="344"/>
    </location>
</feature>
<evidence type="ECO:0000313" key="3">
    <source>
        <dbReference type="Proteomes" id="UP001152519"/>
    </source>
</evidence>
<name>A0A9W4DG20_9ACTN</name>
<proteinExistence type="predicted"/>
<accession>A0A9W4DG20</accession>
<organism evidence="2 3">
    <name type="scientific">Actinacidiphila cocklensis</name>
    <dbReference type="NCBI Taxonomy" id="887465"/>
    <lineage>
        <taxon>Bacteria</taxon>
        <taxon>Bacillati</taxon>
        <taxon>Actinomycetota</taxon>
        <taxon>Actinomycetes</taxon>
        <taxon>Kitasatosporales</taxon>
        <taxon>Streptomycetaceae</taxon>
        <taxon>Actinacidiphila</taxon>
    </lineage>
</organism>